<feature type="region of interest" description="Disordered" evidence="1">
    <location>
        <begin position="655"/>
        <end position="705"/>
    </location>
</feature>
<feature type="compositionally biased region" description="Low complexity" evidence="1">
    <location>
        <begin position="392"/>
        <end position="405"/>
    </location>
</feature>
<evidence type="ECO:0000256" key="1">
    <source>
        <dbReference type="SAM" id="MobiDB-lite"/>
    </source>
</evidence>
<proteinExistence type="predicted"/>
<name>A0A0M9A7T8_9HYME</name>
<dbReference type="AlphaFoldDB" id="A0A0M9A7T8"/>
<feature type="compositionally biased region" description="Basic residues" evidence="1">
    <location>
        <begin position="281"/>
        <end position="290"/>
    </location>
</feature>
<evidence type="ECO:0000313" key="2">
    <source>
        <dbReference type="EMBL" id="KOX77683.1"/>
    </source>
</evidence>
<reference evidence="2 3" key="1">
    <citation type="submission" date="2015-07" db="EMBL/GenBank/DDBJ databases">
        <title>The genome of Melipona quadrifasciata.</title>
        <authorList>
            <person name="Pan H."/>
            <person name="Kapheim K."/>
        </authorList>
    </citation>
    <scope>NUCLEOTIDE SEQUENCE [LARGE SCALE GENOMIC DNA]</scope>
    <source>
        <strain evidence="2">0111107301</strain>
        <tissue evidence="2">Whole body</tissue>
    </source>
</reference>
<feature type="region of interest" description="Disordered" evidence="1">
    <location>
        <begin position="391"/>
        <end position="415"/>
    </location>
</feature>
<protein>
    <submittedName>
        <fullName evidence="2">Uncharacterized protein</fullName>
    </submittedName>
</protein>
<feature type="region of interest" description="Disordered" evidence="1">
    <location>
        <begin position="215"/>
        <end position="256"/>
    </location>
</feature>
<evidence type="ECO:0000313" key="3">
    <source>
        <dbReference type="Proteomes" id="UP000053105"/>
    </source>
</evidence>
<organism evidence="2 3">
    <name type="scientific">Melipona quadrifasciata</name>
    <dbReference type="NCBI Taxonomy" id="166423"/>
    <lineage>
        <taxon>Eukaryota</taxon>
        <taxon>Metazoa</taxon>
        <taxon>Ecdysozoa</taxon>
        <taxon>Arthropoda</taxon>
        <taxon>Hexapoda</taxon>
        <taxon>Insecta</taxon>
        <taxon>Pterygota</taxon>
        <taxon>Neoptera</taxon>
        <taxon>Endopterygota</taxon>
        <taxon>Hymenoptera</taxon>
        <taxon>Apocrita</taxon>
        <taxon>Aculeata</taxon>
        <taxon>Apoidea</taxon>
        <taxon>Anthophila</taxon>
        <taxon>Apidae</taxon>
        <taxon>Melipona</taxon>
    </lineage>
</organism>
<gene>
    <name evidence="2" type="ORF">WN51_09348</name>
</gene>
<feature type="compositionally biased region" description="Basic and acidic residues" evidence="1">
    <location>
        <begin position="307"/>
        <end position="316"/>
    </location>
</feature>
<sequence>MDITRCFDDEKKFGPYICNKMSKSISRYEAITAQKVQRTFRPFSYVCGCKCSWQREPALAEAVAGRHARTPQLEDSGVFTNVAKNVSFFLQPSRLTHCPNTRYPKHFNKYINKGIRDALAWPMKVHTVDLTTSGTVAETVTEESHRFRDSDEEWEENYTYNTGIPASDVGRALQRKLGEFLERCAWVKIAASADGETRVAIEHAGDSERRAIKLENVRTQPKPRASRRVTRNRGPESATSYRGNRPPGPKVGRDGHEGVIAFGVVVRTPRGRINSGEPKRAKEKRRRIQRKISSWQEEKEEEEKEEKEEKKKEERRRNKNKRKKKEKKERTTQELTPAILARGKESIVLGRCASTERKGVVIQITRAGRVRFPGGGRGQRSRRFLGEMLVASDSTRSSSSSVKSATTHRGKGHQEHTKNLTVALFHDVSNNLVSTVQSNDPYFERDWLERDKLDGVRIAMNRHYGRIPNETESPSLNKVKLSSSVKTNSLGHTSNFEITLKHFSPRKKNAVSRPLCADASLIMTDEKLGTDIVSLQGLQEGKWRPLKKADEGLAQQVSALFAYAKVLSFTTRAIGLIMGADVVVTRPSCDNCDIVTGVRVTGATRPALVNMIPKKKEEETVWVNDKVSKTALRRLNKTDCESLYFPQGAIKEGKTTRAAPSRFANQTSPSDAALSGGRSDRRTHFKESNEKDLGRQRETSETDSLACLPNTDINGGHAFDTIRQSIADTHLSVNERNANSVVTNERAKPLPDVAKLDQEGLHYLVAGYQGFPPRPVDDVGRPDQRHPVLRHGRLLVHHLEDLLLRLHHQACRKKQLTLGECVAFSLHELLMEISRDDLQRFVSETSWFPELPQNGFGSPLRAMAVFFCVGTYRNVDNGRKCPNVVSVDSRRDPEGMRST</sequence>
<feature type="compositionally biased region" description="Basic residues" evidence="1">
    <location>
        <begin position="317"/>
        <end position="327"/>
    </location>
</feature>
<dbReference type="EMBL" id="KQ435729">
    <property type="protein sequence ID" value="KOX77683.1"/>
    <property type="molecule type" value="Genomic_DNA"/>
</dbReference>
<feature type="compositionally biased region" description="Basic and acidic residues" evidence="1">
    <location>
        <begin position="678"/>
        <end position="700"/>
    </location>
</feature>
<dbReference type="Proteomes" id="UP000053105">
    <property type="component" value="Unassembled WGS sequence"/>
</dbReference>
<accession>A0A0M9A7T8</accession>
<keyword evidence="3" id="KW-1185">Reference proteome</keyword>
<feature type="region of interest" description="Disordered" evidence="1">
    <location>
        <begin position="270"/>
        <end position="335"/>
    </location>
</feature>